<reference evidence="4 5" key="1">
    <citation type="submission" date="2018-01" db="EMBL/GenBank/DDBJ databases">
        <title>Draft genome of the strawberry crown rot pathogen Phytophthora cactorum.</title>
        <authorList>
            <person name="Armitage A.D."/>
            <person name="Lysoe E."/>
            <person name="Nellist C.F."/>
            <person name="Harrison R.J."/>
            <person name="Brurberg M.B."/>
        </authorList>
    </citation>
    <scope>NUCLEOTIDE SEQUENCE [LARGE SCALE GENOMIC DNA]</scope>
    <source>
        <strain evidence="4 5">10300</strain>
    </source>
</reference>
<accession>A0A329SSC3</accession>
<comment type="caution">
    <text evidence="4">The sequence shown here is derived from an EMBL/GenBank/DDBJ whole genome shotgun (WGS) entry which is preliminary data.</text>
</comment>
<evidence type="ECO:0000313" key="5">
    <source>
        <dbReference type="Proteomes" id="UP000251314"/>
    </source>
</evidence>
<reference evidence="2" key="2">
    <citation type="submission" date="2018-05" db="EMBL/GenBank/DDBJ databases">
        <title>Effector identification in a new, highly contiguous assembly of the strawberry crown rot pathogen Phytophthora cactorum.</title>
        <authorList>
            <person name="Armitage A.D."/>
            <person name="Nellist C.F."/>
            <person name="Bates H."/>
            <person name="Vickerstaff R.J."/>
            <person name="Harrison R.J."/>
        </authorList>
    </citation>
    <scope>NUCLEOTIDE SEQUENCE</scope>
    <source>
        <strain evidence="1">P415</strain>
        <strain evidence="2">P421</strain>
    </source>
</reference>
<dbReference type="VEuPathDB" id="FungiDB:PC110_g3984"/>
<dbReference type="EMBL" id="MJFZ01000059">
    <property type="protein sequence ID" value="RAW39814.1"/>
    <property type="molecule type" value="Genomic_DNA"/>
</dbReference>
<protein>
    <submittedName>
        <fullName evidence="4">Uncharacterized protein</fullName>
    </submittedName>
</protein>
<dbReference type="Proteomes" id="UP000251314">
    <property type="component" value="Unassembled WGS sequence"/>
</dbReference>
<dbReference type="AlphaFoldDB" id="A0A329SSC3"/>
<name>A0A329SSC3_9STRA</name>
<sequence>MTEKLQAIRSENAKLMETNLSLLLEIRETDTEIDATRQQLLMQCKLLEKRGIPVPQQFLELLAKSQQGSQGPNEP</sequence>
<dbReference type="EMBL" id="RCMV01000013">
    <property type="protein sequence ID" value="KAG3228591.1"/>
    <property type="molecule type" value="Genomic_DNA"/>
</dbReference>
<dbReference type="Proteomes" id="UP000697107">
    <property type="component" value="Unassembled WGS sequence"/>
</dbReference>
<dbReference type="Proteomes" id="UP000760860">
    <property type="component" value="Unassembled WGS sequence"/>
</dbReference>
<keyword evidence="5" id="KW-1185">Reference proteome</keyword>
<evidence type="ECO:0000313" key="4">
    <source>
        <dbReference type="EMBL" id="RAW39814.1"/>
    </source>
</evidence>
<proteinExistence type="predicted"/>
<gene>
    <name evidence="3" type="ORF">JG687_00000692</name>
    <name evidence="4" type="ORF">PC110_g3984</name>
    <name evidence="1" type="ORF">PC118_g2044</name>
    <name evidence="2" type="ORF">PC129_g871</name>
</gene>
<organism evidence="4 5">
    <name type="scientific">Phytophthora cactorum</name>
    <dbReference type="NCBI Taxonomy" id="29920"/>
    <lineage>
        <taxon>Eukaryota</taxon>
        <taxon>Sar</taxon>
        <taxon>Stramenopiles</taxon>
        <taxon>Oomycota</taxon>
        <taxon>Peronosporomycetes</taxon>
        <taxon>Peronosporales</taxon>
        <taxon>Peronosporaceae</taxon>
        <taxon>Phytophthora</taxon>
    </lineage>
</organism>
<evidence type="ECO:0000313" key="2">
    <source>
        <dbReference type="EMBL" id="KAG3228591.1"/>
    </source>
</evidence>
<dbReference type="Proteomes" id="UP000688947">
    <property type="component" value="Unassembled WGS sequence"/>
</dbReference>
<evidence type="ECO:0000313" key="1">
    <source>
        <dbReference type="EMBL" id="KAG2997212.1"/>
    </source>
</evidence>
<dbReference type="OrthoDB" id="98634at2759"/>
<dbReference type="EMBL" id="JAENGZ010000014">
    <property type="protein sequence ID" value="KAG6973813.1"/>
    <property type="molecule type" value="Genomic_DNA"/>
</dbReference>
<reference evidence="3" key="3">
    <citation type="submission" date="2021-01" db="EMBL/GenBank/DDBJ databases">
        <title>Phytophthora aleatoria, a newly-described species from Pinus radiata is distinct from Phytophthora cactorum isolates based on comparative genomics.</title>
        <authorList>
            <person name="Mcdougal R."/>
            <person name="Panda P."/>
            <person name="Williams N."/>
            <person name="Studholme D.J."/>
        </authorList>
    </citation>
    <scope>NUCLEOTIDE SEQUENCE</scope>
    <source>
        <strain evidence="3">NZFS 3830</strain>
    </source>
</reference>
<evidence type="ECO:0000313" key="3">
    <source>
        <dbReference type="EMBL" id="KAG6973813.1"/>
    </source>
</evidence>
<dbReference type="EMBL" id="RCML01000028">
    <property type="protein sequence ID" value="KAG2997212.1"/>
    <property type="molecule type" value="Genomic_DNA"/>
</dbReference>